<evidence type="ECO:0000313" key="15">
    <source>
        <dbReference type="Proteomes" id="UP001499884"/>
    </source>
</evidence>
<gene>
    <name evidence="12" type="primary">nhaA</name>
    <name evidence="14" type="ORF">GCM10023082_50190</name>
</gene>
<dbReference type="InterPro" id="IPR023171">
    <property type="entry name" value="Na/H_antiporter_dom_sf"/>
</dbReference>
<dbReference type="Gene3D" id="1.20.1530.10">
    <property type="entry name" value="Na+/H+ antiporter like domain"/>
    <property type="match status" value="1"/>
</dbReference>
<keyword evidence="3 12" id="KW-0813">Transport</keyword>
<comment type="function">
    <text evidence="12">Na(+)/H(+) antiporter that extrudes sodium in exchange for external protons.</text>
</comment>
<keyword evidence="4 12" id="KW-0050">Antiport</keyword>
<dbReference type="InterPro" id="IPR013766">
    <property type="entry name" value="Thioredoxin_domain"/>
</dbReference>
<dbReference type="RefSeq" id="WP_345651798.1">
    <property type="nucleotide sequence ID" value="NZ_BAABEP010000045.1"/>
</dbReference>
<evidence type="ECO:0000256" key="9">
    <source>
        <dbReference type="ARBA" id="ARBA00023065"/>
    </source>
</evidence>
<feature type="transmembrane region" description="Helical" evidence="12">
    <location>
        <begin position="223"/>
        <end position="242"/>
    </location>
</feature>
<dbReference type="Proteomes" id="UP001499884">
    <property type="component" value="Unassembled WGS sequence"/>
</dbReference>
<accession>A0ABP7FU10</accession>
<comment type="similarity">
    <text evidence="12">Belongs to the NhaA Na(+)/H(+) (TC 2.A.33) antiporter family.</text>
</comment>
<dbReference type="Pfam" id="PF13462">
    <property type="entry name" value="Thioredoxin_4"/>
    <property type="match status" value="1"/>
</dbReference>
<protein>
    <recommendedName>
        <fullName evidence="12">Na(+)/H(+) antiporter NhaA</fullName>
    </recommendedName>
    <alternativeName>
        <fullName evidence="12">Sodium/proton antiporter NhaA</fullName>
    </alternativeName>
</protein>
<dbReference type="Gene3D" id="3.40.30.10">
    <property type="entry name" value="Glutaredoxin"/>
    <property type="match status" value="1"/>
</dbReference>
<evidence type="ECO:0000256" key="1">
    <source>
        <dbReference type="ARBA" id="ARBA00004429"/>
    </source>
</evidence>
<dbReference type="PROSITE" id="PS51352">
    <property type="entry name" value="THIOREDOXIN_2"/>
    <property type="match status" value="1"/>
</dbReference>
<feature type="transmembrane region" description="Helical" evidence="12">
    <location>
        <begin position="173"/>
        <end position="193"/>
    </location>
</feature>
<comment type="caution">
    <text evidence="14">The sequence shown here is derived from an EMBL/GenBank/DDBJ whole genome shotgun (WGS) entry which is preliminary data.</text>
</comment>
<comment type="subcellular location">
    <subcellularLocation>
        <location evidence="1">Cell inner membrane</location>
        <topology evidence="1">Multi-pass membrane protein</topology>
    </subcellularLocation>
    <subcellularLocation>
        <location evidence="12">Cell membrane</location>
        <topology evidence="12">Multi-pass membrane protein</topology>
    </subcellularLocation>
</comment>
<dbReference type="InterPro" id="IPR012336">
    <property type="entry name" value="Thioredoxin-like_fold"/>
</dbReference>
<dbReference type="PANTHER" id="PTHR30341:SF0">
    <property type="entry name" value="NA(+)_H(+) ANTIPORTER NHAA"/>
    <property type="match status" value="1"/>
</dbReference>
<evidence type="ECO:0000256" key="4">
    <source>
        <dbReference type="ARBA" id="ARBA00022449"/>
    </source>
</evidence>
<evidence type="ECO:0000313" key="14">
    <source>
        <dbReference type="EMBL" id="GAA3747813.1"/>
    </source>
</evidence>
<keyword evidence="11 12" id="KW-0739">Sodium transport</keyword>
<keyword evidence="5 12" id="KW-1003">Cell membrane</keyword>
<reference evidence="15" key="1">
    <citation type="journal article" date="2019" name="Int. J. Syst. Evol. Microbiol.">
        <title>The Global Catalogue of Microorganisms (GCM) 10K type strain sequencing project: providing services to taxonomists for standard genome sequencing and annotation.</title>
        <authorList>
            <consortium name="The Broad Institute Genomics Platform"/>
            <consortium name="The Broad Institute Genome Sequencing Center for Infectious Disease"/>
            <person name="Wu L."/>
            <person name="Ma J."/>
        </authorList>
    </citation>
    <scope>NUCLEOTIDE SEQUENCE [LARGE SCALE GENOMIC DNA]</scope>
    <source>
        <strain evidence="15">JCM 30846</strain>
    </source>
</reference>
<evidence type="ECO:0000256" key="10">
    <source>
        <dbReference type="ARBA" id="ARBA00023136"/>
    </source>
</evidence>
<feature type="transmembrane region" description="Helical" evidence="12">
    <location>
        <begin position="340"/>
        <end position="362"/>
    </location>
</feature>
<dbReference type="InterPro" id="IPR036249">
    <property type="entry name" value="Thioredoxin-like_sf"/>
</dbReference>
<comment type="catalytic activity">
    <reaction evidence="12">
        <text>Na(+)(in) + 2 H(+)(out) = Na(+)(out) + 2 H(+)(in)</text>
        <dbReference type="Rhea" id="RHEA:29251"/>
        <dbReference type="ChEBI" id="CHEBI:15378"/>
        <dbReference type="ChEBI" id="CHEBI:29101"/>
    </reaction>
</comment>
<evidence type="ECO:0000256" key="12">
    <source>
        <dbReference type="HAMAP-Rule" id="MF_01844"/>
    </source>
</evidence>
<keyword evidence="10 12" id="KW-0472">Membrane</keyword>
<feature type="domain" description="Thioredoxin" evidence="13">
    <location>
        <begin position="444"/>
        <end position="624"/>
    </location>
</feature>
<dbReference type="PANTHER" id="PTHR30341">
    <property type="entry name" value="SODIUM ION/PROTON ANTIPORTER NHAA-RELATED"/>
    <property type="match status" value="1"/>
</dbReference>
<evidence type="ECO:0000256" key="8">
    <source>
        <dbReference type="ARBA" id="ARBA00023053"/>
    </source>
</evidence>
<dbReference type="EMBL" id="BAABEP010000045">
    <property type="protein sequence ID" value="GAA3747813.1"/>
    <property type="molecule type" value="Genomic_DNA"/>
</dbReference>
<feature type="transmembrane region" description="Helical" evidence="12">
    <location>
        <begin position="118"/>
        <end position="136"/>
    </location>
</feature>
<evidence type="ECO:0000259" key="13">
    <source>
        <dbReference type="PROSITE" id="PS51352"/>
    </source>
</evidence>
<dbReference type="HAMAP" id="MF_01844">
    <property type="entry name" value="NhaA"/>
    <property type="match status" value="1"/>
</dbReference>
<feature type="transmembrane region" description="Helical" evidence="12">
    <location>
        <begin position="413"/>
        <end position="434"/>
    </location>
</feature>
<feature type="transmembrane region" description="Helical" evidence="12">
    <location>
        <begin position="34"/>
        <end position="52"/>
    </location>
</feature>
<organism evidence="14 15">
    <name type="scientific">Streptomyces tremellae</name>
    <dbReference type="NCBI Taxonomy" id="1124239"/>
    <lineage>
        <taxon>Bacteria</taxon>
        <taxon>Bacillati</taxon>
        <taxon>Actinomycetota</taxon>
        <taxon>Actinomycetes</taxon>
        <taxon>Kitasatosporales</taxon>
        <taxon>Streptomycetaceae</taxon>
        <taxon>Streptomyces</taxon>
    </lineage>
</organism>
<comment type="similarity">
    <text evidence="2">In the N-terminal section; belongs to the NhaA Na(+)/H(+) (TC 2.A.33) antiporter family.</text>
</comment>
<evidence type="ECO:0000256" key="5">
    <source>
        <dbReference type="ARBA" id="ARBA00022475"/>
    </source>
</evidence>
<keyword evidence="7 12" id="KW-1133">Transmembrane helix</keyword>
<evidence type="ECO:0000256" key="3">
    <source>
        <dbReference type="ARBA" id="ARBA00022448"/>
    </source>
</evidence>
<keyword evidence="15" id="KW-1185">Reference proteome</keyword>
<feature type="transmembrane region" description="Helical" evidence="12">
    <location>
        <begin position="248"/>
        <end position="265"/>
    </location>
</feature>
<proteinExistence type="inferred from homology"/>
<sequence length="634" mass="67758">MTSAAPASPEGVGQTIRSDVLRSPLRDFLRTETGSALALVAASVAALVWANVGPHSYESFWETSLSIEAHPLGVELTLREWVNSGLMALFFFVVGLEARREFDLGELRQRSRMTLPLLAGLTGMAIPILIYLAFAASDGAGGGWGAAMSTDTAFALGTLALLGRRLPEALRTFLLTVAIVDDVVALAVIAFAYSGSLSWLALVIALAIFVAVLVMRRVGVGSGVLYVVLAVAMWVALLEAGIDPVVTGLAFALITYAYPASRADLERTSGLFRLFREQPTPELERSLRQKLSSVISPNERLEQTFHPWTSYGVVPLFALANAGIHITWSGFTDALTSPITLGILVAFVVGKPVGIAVAAALTTWASRGRIRPQVGWGAVLAGGSASGAAFTVSLLIATLAFEGELLDQAKYGILATIPFSFALTWLITTVIRALPETGRARALLGTGERLVDLSAPVDPERDHIRGPDNAPVTVVKYGDFECPYCARAEPIMREVQAEVGGDIRFVWRHLPLGDVHPGAHLAAEASEAAAQQDAFWPMHDILLSHQGELSAPDLLRYAEELGLNTEKFQRDLSNHAGASRVAEDMDTADRSGAAGSPTFFINGRLHRGAYDVGTLTDAVRAAYDRTTVTKSKKS</sequence>
<keyword evidence="6 12" id="KW-0812">Transmembrane</keyword>
<feature type="transmembrane region" description="Helical" evidence="12">
    <location>
        <begin position="142"/>
        <end position="161"/>
    </location>
</feature>
<evidence type="ECO:0000256" key="11">
    <source>
        <dbReference type="ARBA" id="ARBA00023201"/>
    </source>
</evidence>
<dbReference type="Pfam" id="PF06965">
    <property type="entry name" value="Na_H_antiport_1"/>
    <property type="match status" value="1"/>
</dbReference>
<feature type="transmembrane region" description="Helical" evidence="12">
    <location>
        <begin position="199"/>
        <end position="216"/>
    </location>
</feature>
<keyword evidence="8 12" id="KW-0915">Sodium</keyword>
<dbReference type="InterPro" id="IPR004670">
    <property type="entry name" value="NhaA"/>
</dbReference>
<dbReference type="SUPFAM" id="SSF52833">
    <property type="entry name" value="Thioredoxin-like"/>
    <property type="match status" value="1"/>
</dbReference>
<evidence type="ECO:0000256" key="2">
    <source>
        <dbReference type="ARBA" id="ARBA00007006"/>
    </source>
</evidence>
<feature type="transmembrane region" description="Helical" evidence="12">
    <location>
        <begin position="374"/>
        <end position="401"/>
    </location>
</feature>
<evidence type="ECO:0000256" key="6">
    <source>
        <dbReference type="ARBA" id="ARBA00022692"/>
    </source>
</evidence>
<feature type="transmembrane region" description="Helical" evidence="12">
    <location>
        <begin position="308"/>
        <end position="328"/>
    </location>
</feature>
<keyword evidence="9 12" id="KW-0406">Ion transport</keyword>
<name>A0ABP7FU10_9ACTN</name>
<feature type="transmembrane region" description="Helical" evidence="12">
    <location>
        <begin position="81"/>
        <end position="98"/>
    </location>
</feature>
<evidence type="ECO:0000256" key="7">
    <source>
        <dbReference type="ARBA" id="ARBA00022989"/>
    </source>
</evidence>